<name>A0A1Q6R631_9FIRM</name>
<accession>A0A1Q6R631</accession>
<dbReference type="EMBL" id="MNTG01000027">
    <property type="protein sequence ID" value="OLA37809.1"/>
    <property type="molecule type" value="Genomic_DNA"/>
</dbReference>
<reference evidence="2 3" key="1">
    <citation type="journal article" date="2016" name="Nat. Biotechnol.">
        <title>Measurement of bacterial replication rates in microbial communities.</title>
        <authorList>
            <person name="Brown C.T."/>
            <person name="Olm M.R."/>
            <person name="Thomas B.C."/>
            <person name="Banfield J.F."/>
        </authorList>
    </citation>
    <scope>NUCLEOTIDE SEQUENCE [LARGE SCALE GENOMIC DNA]</scope>
    <source>
        <strain evidence="2">46_33</strain>
    </source>
</reference>
<dbReference type="RefSeq" id="WP_303679782.1">
    <property type="nucleotide sequence ID" value="NZ_JAXWLB010000090.1"/>
</dbReference>
<dbReference type="STRING" id="626940.BHW43_05295"/>
<dbReference type="InterPro" id="IPR002725">
    <property type="entry name" value="YgjP-like_metallopeptidase"/>
</dbReference>
<gene>
    <name evidence="2" type="ORF">BHW43_05295</name>
</gene>
<evidence type="ECO:0000313" key="3">
    <source>
        <dbReference type="Proteomes" id="UP000186777"/>
    </source>
</evidence>
<dbReference type="AlphaFoldDB" id="A0A1Q6R631"/>
<protein>
    <recommendedName>
        <fullName evidence="1">YgjP-like metallopeptidase domain-containing protein</fullName>
    </recommendedName>
</protein>
<dbReference type="Gene3D" id="3.30.2010.10">
    <property type="entry name" value="Metalloproteases ('zincins'), catalytic domain"/>
    <property type="match status" value="1"/>
</dbReference>
<proteinExistence type="predicted"/>
<dbReference type="CDD" id="cd07344">
    <property type="entry name" value="M48_yhfN_like"/>
    <property type="match status" value="1"/>
</dbReference>
<evidence type="ECO:0000313" key="2">
    <source>
        <dbReference type="EMBL" id="OLA37809.1"/>
    </source>
</evidence>
<dbReference type="PANTHER" id="PTHR30399">
    <property type="entry name" value="UNCHARACTERIZED PROTEIN YGJP"/>
    <property type="match status" value="1"/>
</dbReference>
<dbReference type="PANTHER" id="PTHR30399:SF1">
    <property type="entry name" value="UTP PYROPHOSPHATASE"/>
    <property type="match status" value="1"/>
</dbReference>
<comment type="caution">
    <text evidence="2">The sequence shown here is derived from an EMBL/GenBank/DDBJ whole genome shotgun (WGS) entry which is preliminary data.</text>
</comment>
<dbReference type="Pfam" id="PF01863">
    <property type="entry name" value="YgjP-like"/>
    <property type="match status" value="1"/>
</dbReference>
<dbReference type="Proteomes" id="UP000186777">
    <property type="component" value="Unassembled WGS sequence"/>
</dbReference>
<feature type="domain" description="YgjP-like metallopeptidase" evidence="1">
    <location>
        <begin position="26"/>
        <end position="241"/>
    </location>
</feature>
<dbReference type="InterPro" id="IPR053136">
    <property type="entry name" value="UTP_pyrophosphatase-like"/>
</dbReference>
<evidence type="ECO:0000259" key="1">
    <source>
        <dbReference type="Pfam" id="PF01863"/>
    </source>
</evidence>
<sequence length="246" mass="28999">MNSRIIRETVLSLNGLKIKLQFKLVKNITLRIKETGDIFLTAPIGMSVSEVQRFLESREQWLRQKLQQVLQEQLQQKQEPKYSMGELPFDGQHVWLWGRRLPVHFLLSSKKHGTYEVQADAVNFYYRSELNNEAKCAFVEFFYKQELAGRGEQLLQAWEKKMGVRHTGLKVHRMKTRWGSCNVRTGGINLNTLLACWPQECLEYIVVHELAHLHEANHSPRFHAIVERYLPEWRERKKMLAAFKPL</sequence>
<organism evidence="2 3">
    <name type="scientific">Phascolarctobacterium succinatutens</name>
    <dbReference type="NCBI Taxonomy" id="626940"/>
    <lineage>
        <taxon>Bacteria</taxon>
        <taxon>Bacillati</taxon>
        <taxon>Bacillota</taxon>
        <taxon>Negativicutes</taxon>
        <taxon>Acidaminococcales</taxon>
        <taxon>Acidaminococcaceae</taxon>
        <taxon>Phascolarctobacterium</taxon>
    </lineage>
</organism>